<reference evidence="3" key="1">
    <citation type="submission" date="2016-10" db="EMBL/GenBank/DDBJ databases">
        <authorList>
            <person name="Varghese N."/>
            <person name="Submissions S."/>
        </authorList>
    </citation>
    <scope>NUCLEOTIDE SEQUENCE [LARGE SCALE GENOMIC DNA]</scope>
    <source>
        <strain evidence="3">DSM 17038</strain>
    </source>
</reference>
<sequence length="72" mass="8215">MDNRFILEWILDNRGKIIGALIGLGISLSIILWGILKTLLIIIFVFIGYYGGKQLDDQVDIKDKILRLLGER</sequence>
<evidence type="ECO:0000256" key="1">
    <source>
        <dbReference type="SAM" id="Phobius"/>
    </source>
</evidence>
<keyword evidence="1" id="KW-0812">Transmembrane</keyword>
<dbReference type="RefSeq" id="WP_092467591.1">
    <property type="nucleotide sequence ID" value="NZ_FOOX01000001.1"/>
</dbReference>
<accession>A0A1I2MQ18</accession>
<name>A0A1I2MQ18_9FIRM</name>
<keyword evidence="3" id="KW-1185">Reference proteome</keyword>
<proteinExistence type="predicted"/>
<gene>
    <name evidence="2" type="ORF">SAMN05660649_00079</name>
</gene>
<evidence type="ECO:0000313" key="2">
    <source>
        <dbReference type="EMBL" id="SFF93543.1"/>
    </source>
</evidence>
<dbReference type="STRING" id="341036.SAMN05660649_00079"/>
<dbReference type="Pfam" id="PF10031">
    <property type="entry name" value="DUF2273"/>
    <property type="match status" value="1"/>
</dbReference>
<feature type="transmembrane region" description="Helical" evidence="1">
    <location>
        <begin position="21"/>
        <end position="50"/>
    </location>
</feature>
<organism evidence="2 3">
    <name type="scientific">Desulfotruncus arcticus DSM 17038</name>
    <dbReference type="NCBI Taxonomy" id="1121424"/>
    <lineage>
        <taxon>Bacteria</taxon>
        <taxon>Bacillati</taxon>
        <taxon>Bacillota</taxon>
        <taxon>Clostridia</taxon>
        <taxon>Eubacteriales</taxon>
        <taxon>Desulfallaceae</taxon>
        <taxon>Desulfotruncus</taxon>
    </lineage>
</organism>
<dbReference type="Proteomes" id="UP000199337">
    <property type="component" value="Unassembled WGS sequence"/>
</dbReference>
<dbReference type="EMBL" id="FOOX01000001">
    <property type="protein sequence ID" value="SFF93543.1"/>
    <property type="molecule type" value="Genomic_DNA"/>
</dbReference>
<keyword evidence="1" id="KW-1133">Transmembrane helix</keyword>
<protein>
    <submittedName>
        <fullName evidence="2">Uncharacterized membrane protein</fullName>
    </submittedName>
</protein>
<evidence type="ECO:0000313" key="3">
    <source>
        <dbReference type="Proteomes" id="UP000199337"/>
    </source>
</evidence>
<keyword evidence="1" id="KW-0472">Membrane</keyword>
<dbReference type="InterPro" id="IPR018730">
    <property type="entry name" value="DUF2273"/>
</dbReference>
<dbReference type="AlphaFoldDB" id="A0A1I2MQ18"/>